<dbReference type="eggNOG" id="arCOG06424">
    <property type="taxonomic scope" value="Archaea"/>
</dbReference>
<dbReference type="EMBL" id="AOJE01000011">
    <property type="protein sequence ID" value="ELZ42454.1"/>
    <property type="molecule type" value="Genomic_DNA"/>
</dbReference>
<reference evidence="1 2" key="1">
    <citation type="journal article" date="2014" name="PLoS Genet.">
        <title>Phylogenetically driven sequencing of extremely halophilic archaea reveals strategies for static and dynamic osmo-response.</title>
        <authorList>
            <person name="Becker E.A."/>
            <person name="Seitzer P.M."/>
            <person name="Tritt A."/>
            <person name="Larsen D."/>
            <person name="Krusor M."/>
            <person name="Yao A.I."/>
            <person name="Wu D."/>
            <person name="Madern D."/>
            <person name="Eisen J.A."/>
            <person name="Darling A.E."/>
            <person name="Facciotti M.T."/>
        </authorList>
    </citation>
    <scope>NUCLEOTIDE SEQUENCE [LARGE SCALE GENOMIC DNA]</scope>
    <source>
        <strain evidence="1 2">DSM 1137</strain>
    </source>
</reference>
<evidence type="ECO:0000313" key="1">
    <source>
        <dbReference type="EMBL" id="ELZ42454.1"/>
    </source>
</evidence>
<gene>
    <name evidence="1" type="ORF">C471_03313</name>
</gene>
<proteinExistence type="predicted"/>
<comment type="caution">
    <text evidence="1">The sequence shown here is derived from an EMBL/GenBank/DDBJ whole genome shotgun (WGS) entry which is preliminary data.</text>
</comment>
<dbReference type="AlphaFoldDB" id="M0E7V6"/>
<sequence length="37" mass="4305">MDYSRLEGGEAFILKLVTPFVLKSEDPNAHDQDVPWW</sequence>
<dbReference type="Proteomes" id="UP000011514">
    <property type="component" value="Unassembled WGS sequence"/>
</dbReference>
<organism evidence="1 2">
    <name type="scientific">Halorubrum saccharovorum DSM 1137</name>
    <dbReference type="NCBI Taxonomy" id="1227484"/>
    <lineage>
        <taxon>Archaea</taxon>
        <taxon>Methanobacteriati</taxon>
        <taxon>Methanobacteriota</taxon>
        <taxon>Stenosarchaea group</taxon>
        <taxon>Halobacteria</taxon>
        <taxon>Halobacteriales</taxon>
        <taxon>Haloferacaceae</taxon>
        <taxon>Halorubrum</taxon>
    </lineage>
</organism>
<accession>M0E7V6</accession>
<name>M0E7V6_9EURY</name>
<evidence type="ECO:0000313" key="2">
    <source>
        <dbReference type="Proteomes" id="UP000011514"/>
    </source>
</evidence>
<dbReference type="PATRIC" id="fig|1227484.4.peg.676"/>
<keyword evidence="2" id="KW-1185">Reference proteome</keyword>
<protein>
    <submittedName>
        <fullName evidence="1">Uncharacterized protein</fullName>
    </submittedName>
</protein>